<reference evidence="3" key="1">
    <citation type="submission" date="2022-12" db="EMBL/GenBank/DDBJ databases">
        <title>Genome assemblies of Blomia tropicalis.</title>
        <authorList>
            <person name="Cui Y."/>
        </authorList>
    </citation>
    <scope>NUCLEOTIDE SEQUENCE</scope>
    <source>
        <tissue evidence="3">Adult mites</tissue>
    </source>
</reference>
<dbReference type="PROSITE" id="PS50041">
    <property type="entry name" value="C_TYPE_LECTIN_2"/>
    <property type="match status" value="1"/>
</dbReference>
<dbReference type="SUPFAM" id="SSF56436">
    <property type="entry name" value="C-type lectin-like"/>
    <property type="match status" value="1"/>
</dbReference>
<sequence length="316" mass="36545">MISTQSFEEAGKTCSQQENGASLLSIRSQEEQEFLSHFLFETSGVVDSVWLGGKRINNSNVFKWIDGFEFNYTNWKEDSPTNQHGRDCIQMNSPFVFSIQNSTQFVENARVSTKHLSVGQWIDAPCKKKNLVVCQKLQHWSIARLQKTLLDAKKEFQDSLQNVNKQLNNHESTINEQQSTISNQQSMINDLQQNPIPINFTYTQLPNQPYPKSLWPTVEWKDVTSEYSGLFFRAEGNNSAAFGVMQEENAPRLKNVDWWIPGYQYRNHIIPLQKNSWSQPLWVGGRGSSEIVIDFYVSGGEVRPRNMAIRIWKRIW</sequence>
<dbReference type="CDD" id="cd00037">
    <property type="entry name" value="CLECT"/>
    <property type="match status" value="1"/>
</dbReference>
<dbReference type="InterPro" id="IPR016187">
    <property type="entry name" value="CTDL_fold"/>
</dbReference>
<name>A0A9Q0RNZ1_BLOTA</name>
<keyword evidence="4" id="KW-1185">Reference proteome</keyword>
<dbReference type="Pfam" id="PF00059">
    <property type="entry name" value="Lectin_C"/>
    <property type="match status" value="1"/>
</dbReference>
<evidence type="ECO:0000256" key="1">
    <source>
        <dbReference type="SAM" id="Coils"/>
    </source>
</evidence>
<evidence type="ECO:0000259" key="2">
    <source>
        <dbReference type="PROSITE" id="PS50041"/>
    </source>
</evidence>
<feature type="coiled-coil region" evidence="1">
    <location>
        <begin position="142"/>
        <end position="194"/>
    </location>
</feature>
<comment type="caution">
    <text evidence="3">The sequence shown here is derived from an EMBL/GenBank/DDBJ whole genome shotgun (WGS) entry which is preliminary data.</text>
</comment>
<accession>A0A9Q0RNZ1</accession>
<keyword evidence="1" id="KW-0175">Coiled coil</keyword>
<dbReference type="InterPro" id="IPR016186">
    <property type="entry name" value="C-type_lectin-like/link_sf"/>
</dbReference>
<dbReference type="SMART" id="SM00034">
    <property type="entry name" value="CLECT"/>
    <property type="match status" value="1"/>
</dbReference>
<evidence type="ECO:0000313" key="4">
    <source>
        <dbReference type="Proteomes" id="UP001142055"/>
    </source>
</evidence>
<evidence type="ECO:0000313" key="3">
    <source>
        <dbReference type="EMBL" id="KAJ6220211.1"/>
    </source>
</evidence>
<feature type="domain" description="C-type lectin" evidence="2">
    <location>
        <begin position="1"/>
        <end position="135"/>
    </location>
</feature>
<dbReference type="Proteomes" id="UP001142055">
    <property type="component" value="Chromosome 2"/>
</dbReference>
<dbReference type="PANTHER" id="PTHR22803">
    <property type="entry name" value="MANNOSE, PHOSPHOLIPASE, LECTIN RECEPTOR RELATED"/>
    <property type="match status" value="1"/>
</dbReference>
<protein>
    <recommendedName>
        <fullName evidence="2">C-type lectin domain-containing protein</fullName>
    </recommendedName>
</protein>
<proteinExistence type="predicted"/>
<organism evidence="3 4">
    <name type="scientific">Blomia tropicalis</name>
    <name type="common">Mite</name>
    <dbReference type="NCBI Taxonomy" id="40697"/>
    <lineage>
        <taxon>Eukaryota</taxon>
        <taxon>Metazoa</taxon>
        <taxon>Ecdysozoa</taxon>
        <taxon>Arthropoda</taxon>
        <taxon>Chelicerata</taxon>
        <taxon>Arachnida</taxon>
        <taxon>Acari</taxon>
        <taxon>Acariformes</taxon>
        <taxon>Sarcoptiformes</taxon>
        <taxon>Astigmata</taxon>
        <taxon>Glycyphagoidea</taxon>
        <taxon>Echimyopodidae</taxon>
        <taxon>Blomia</taxon>
    </lineage>
</organism>
<dbReference type="AlphaFoldDB" id="A0A9Q0RNZ1"/>
<dbReference type="OMA" id="WIDAPCK"/>
<dbReference type="EMBL" id="JAPWDV010000002">
    <property type="protein sequence ID" value="KAJ6220211.1"/>
    <property type="molecule type" value="Genomic_DNA"/>
</dbReference>
<gene>
    <name evidence="3" type="ORF">RDWZM_006023</name>
</gene>
<dbReference type="Gene3D" id="3.10.100.10">
    <property type="entry name" value="Mannose-Binding Protein A, subunit A"/>
    <property type="match status" value="1"/>
</dbReference>
<dbReference type="InterPro" id="IPR001304">
    <property type="entry name" value="C-type_lectin-like"/>
</dbReference>
<dbReference type="InterPro" id="IPR050111">
    <property type="entry name" value="C-type_lectin/snaclec_domain"/>
</dbReference>